<gene>
    <name evidence="6" type="ORF">AJ79_04183</name>
</gene>
<organism evidence="6 7">
    <name type="scientific">Helicocarpus griseus UAMH5409</name>
    <dbReference type="NCBI Taxonomy" id="1447875"/>
    <lineage>
        <taxon>Eukaryota</taxon>
        <taxon>Fungi</taxon>
        <taxon>Dikarya</taxon>
        <taxon>Ascomycota</taxon>
        <taxon>Pezizomycotina</taxon>
        <taxon>Eurotiomycetes</taxon>
        <taxon>Eurotiomycetidae</taxon>
        <taxon>Onygenales</taxon>
        <taxon>Ajellomycetaceae</taxon>
        <taxon>Helicocarpus</taxon>
    </lineage>
</organism>
<dbReference type="GO" id="GO:0000794">
    <property type="term" value="C:condensed nuclear chromosome"/>
    <property type="evidence" value="ECO:0007669"/>
    <property type="project" value="TreeGrafter"/>
</dbReference>
<accession>A0A2B7XVA3</accession>
<evidence type="ECO:0000256" key="2">
    <source>
        <dbReference type="ARBA" id="ARBA00023172"/>
    </source>
</evidence>
<dbReference type="GO" id="GO:0007129">
    <property type="term" value="P:homologous chromosome pairing at meiosis"/>
    <property type="evidence" value="ECO:0007669"/>
    <property type="project" value="TreeGrafter"/>
</dbReference>
<dbReference type="EMBL" id="PDNB01000056">
    <property type="protein sequence ID" value="PGH12562.1"/>
    <property type="molecule type" value="Genomic_DNA"/>
</dbReference>
<evidence type="ECO:0000313" key="7">
    <source>
        <dbReference type="Proteomes" id="UP000223968"/>
    </source>
</evidence>
<keyword evidence="2" id="KW-0233">DNA recombination</keyword>
<evidence type="ECO:0000313" key="6">
    <source>
        <dbReference type="EMBL" id="PGH12562.1"/>
    </source>
</evidence>
<dbReference type="GO" id="GO:0120230">
    <property type="term" value="F:recombinase activator activity"/>
    <property type="evidence" value="ECO:0007669"/>
    <property type="project" value="TreeGrafter"/>
</dbReference>
<name>A0A2B7XVA3_9EURO</name>
<dbReference type="AlphaFoldDB" id="A0A2B7XVA3"/>
<keyword evidence="5" id="KW-0175">Coiled coil</keyword>
<evidence type="ECO:0000256" key="4">
    <source>
        <dbReference type="ARBA" id="ARBA00023254"/>
    </source>
</evidence>
<feature type="coiled-coil region" evidence="5">
    <location>
        <begin position="21"/>
        <end position="85"/>
    </location>
</feature>
<dbReference type="GO" id="GO:0120231">
    <property type="term" value="C:DNA recombinase auxiliary factor complex"/>
    <property type="evidence" value="ECO:0007669"/>
    <property type="project" value="TreeGrafter"/>
</dbReference>
<protein>
    <recommendedName>
        <fullName evidence="8">Homologous-pairing protein 2 winged helix domain-containing protein</fullName>
    </recommendedName>
</protein>
<keyword evidence="4" id="KW-0469">Meiosis</keyword>
<evidence type="ECO:0000256" key="5">
    <source>
        <dbReference type="SAM" id="Coils"/>
    </source>
</evidence>
<comment type="subcellular location">
    <subcellularLocation>
        <location evidence="1">Nucleus</location>
    </subcellularLocation>
</comment>
<dbReference type="PANTHER" id="PTHR15938">
    <property type="entry name" value="TBP-1 INTERACTING PROTEIN"/>
    <property type="match status" value="1"/>
</dbReference>
<dbReference type="GO" id="GO:0003690">
    <property type="term" value="F:double-stranded DNA binding"/>
    <property type="evidence" value="ECO:0007669"/>
    <property type="project" value="TreeGrafter"/>
</dbReference>
<dbReference type="GO" id="GO:0010774">
    <property type="term" value="P:meiotic strand invasion involved in reciprocal meiotic recombination"/>
    <property type="evidence" value="ECO:0007669"/>
    <property type="project" value="TreeGrafter"/>
</dbReference>
<sequence>MRKPTILSKQIVYHALQDAPSTSAQDDLAVLDKEIETLRAQIASTRSAEKTLRAELSTLSARVPTEELRDIVSKLDAEKEELLSRLGPLRNGTVQSREVSAQEQEKVEGEWRLWKGRMLGRKRICREMWERCSEVLPEGMKKREELWESLGLEGKL</sequence>
<comment type="caution">
    <text evidence="6">The sequence shown here is derived from an EMBL/GenBank/DDBJ whole genome shotgun (WGS) entry which is preliminary data.</text>
</comment>
<proteinExistence type="predicted"/>
<evidence type="ECO:0008006" key="8">
    <source>
        <dbReference type="Google" id="ProtNLM"/>
    </source>
</evidence>
<dbReference type="STRING" id="1447875.A0A2B7XVA3"/>
<dbReference type="OrthoDB" id="272266at2759"/>
<evidence type="ECO:0000256" key="1">
    <source>
        <dbReference type="ARBA" id="ARBA00004123"/>
    </source>
</evidence>
<evidence type="ECO:0000256" key="3">
    <source>
        <dbReference type="ARBA" id="ARBA00023242"/>
    </source>
</evidence>
<reference evidence="6 7" key="1">
    <citation type="submission" date="2017-10" db="EMBL/GenBank/DDBJ databases">
        <title>Comparative genomics in systemic dimorphic fungi from Ajellomycetaceae.</title>
        <authorList>
            <person name="Munoz J.F."/>
            <person name="Mcewen J.G."/>
            <person name="Clay O.K."/>
            <person name="Cuomo C.A."/>
        </authorList>
    </citation>
    <scope>NUCLEOTIDE SEQUENCE [LARGE SCALE GENOMIC DNA]</scope>
    <source>
        <strain evidence="6 7">UAMH5409</strain>
    </source>
</reference>
<dbReference type="Proteomes" id="UP000223968">
    <property type="component" value="Unassembled WGS sequence"/>
</dbReference>
<keyword evidence="7" id="KW-1185">Reference proteome</keyword>
<dbReference type="GO" id="GO:0000709">
    <property type="term" value="P:meiotic joint molecule formation"/>
    <property type="evidence" value="ECO:0007669"/>
    <property type="project" value="TreeGrafter"/>
</dbReference>
<dbReference type="PANTHER" id="PTHR15938:SF0">
    <property type="entry name" value="HOMOLOGOUS-PAIRING PROTEIN 2 HOMOLOG"/>
    <property type="match status" value="1"/>
</dbReference>
<keyword evidence="3" id="KW-0539">Nucleus</keyword>